<keyword evidence="3" id="KW-1185">Reference proteome</keyword>
<feature type="region of interest" description="Disordered" evidence="1">
    <location>
        <begin position="60"/>
        <end position="99"/>
    </location>
</feature>
<dbReference type="PANTHER" id="PTHR33919">
    <property type="entry name" value="OS09G0127700 PROTEIN"/>
    <property type="match status" value="1"/>
</dbReference>
<feature type="compositionally biased region" description="Basic and acidic residues" evidence="1">
    <location>
        <begin position="60"/>
        <end position="82"/>
    </location>
</feature>
<dbReference type="OMA" id="KSITHIW"/>
<organism evidence="2 3">
    <name type="scientific">Kalanchoe fedtschenkoi</name>
    <name type="common">Lavender scallops</name>
    <name type="synonym">South American air plant</name>
    <dbReference type="NCBI Taxonomy" id="63787"/>
    <lineage>
        <taxon>Eukaryota</taxon>
        <taxon>Viridiplantae</taxon>
        <taxon>Streptophyta</taxon>
        <taxon>Embryophyta</taxon>
        <taxon>Tracheophyta</taxon>
        <taxon>Spermatophyta</taxon>
        <taxon>Magnoliopsida</taxon>
        <taxon>eudicotyledons</taxon>
        <taxon>Gunneridae</taxon>
        <taxon>Pentapetalae</taxon>
        <taxon>Saxifragales</taxon>
        <taxon>Crassulaceae</taxon>
        <taxon>Kalanchoe</taxon>
    </lineage>
</organism>
<dbReference type="Gramene" id="Kaladp0058s0356.1.v1.1">
    <property type="protein sequence ID" value="Kaladp0058s0356.1.v1.1.CDS.1"/>
    <property type="gene ID" value="Kaladp0058s0356.v1.1"/>
</dbReference>
<dbReference type="Proteomes" id="UP000594263">
    <property type="component" value="Unplaced"/>
</dbReference>
<proteinExistence type="predicted"/>
<evidence type="ECO:0000313" key="3">
    <source>
        <dbReference type="Proteomes" id="UP000594263"/>
    </source>
</evidence>
<sequence length="99" mass="11021">MVLVAFGIGIHTAKHQILHSPEVKVAKKKRESVVEVEDPDQVVSSVDKYINNSFFRKVAHVQDHHHHDPARPDPFLRSRHAESLNSVGVDPKTSAKATA</sequence>
<dbReference type="PANTHER" id="PTHR33919:SF9">
    <property type="entry name" value="RIBOSOME BIOGENESIS NEP1-LIKE PROTEIN"/>
    <property type="match status" value="1"/>
</dbReference>
<dbReference type="AlphaFoldDB" id="A0A7N0U9I9"/>
<reference evidence="2" key="1">
    <citation type="submission" date="2021-01" db="UniProtKB">
        <authorList>
            <consortium name="EnsemblPlants"/>
        </authorList>
    </citation>
    <scope>IDENTIFICATION</scope>
</reference>
<accession>A0A7N0U9I9</accession>
<protein>
    <submittedName>
        <fullName evidence="2">Uncharacterized protein</fullName>
    </submittedName>
</protein>
<dbReference type="EnsemblPlants" id="Kaladp0058s0356.1.v1.1">
    <property type="protein sequence ID" value="Kaladp0058s0356.1.v1.1.CDS.1"/>
    <property type="gene ID" value="Kaladp0058s0356.v1.1"/>
</dbReference>
<name>A0A7N0U9I9_KALFE</name>
<evidence type="ECO:0000313" key="2">
    <source>
        <dbReference type="EnsemblPlants" id="Kaladp0058s0356.1.v1.1.CDS.1"/>
    </source>
</evidence>
<evidence type="ECO:0000256" key="1">
    <source>
        <dbReference type="SAM" id="MobiDB-lite"/>
    </source>
</evidence>